<evidence type="ECO:0000313" key="2">
    <source>
        <dbReference type="Proteomes" id="UP000304953"/>
    </source>
</evidence>
<reference evidence="1" key="1">
    <citation type="submission" date="2019-04" db="EMBL/GenBank/DDBJ databases">
        <title>Microbes associate with the intestines of laboratory mice.</title>
        <authorList>
            <person name="Navarre W."/>
            <person name="Wong E."/>
            <person name="Huang K."/>
            <person name="Tropini C."/>
            <person name="Ng K."/>
            <person name="Yu B."/>
        </authorList>
    </citation>
    <scope>NUCLEOTIDE SEQUENCE</scope>
    <source>
        <strain evidence="1">NM01_1-7b</strain>
    </source>
</reference>
<sequence>MNDIKYIIADNVKLYRKKQNLTQFELAEKAELSVDSIKRIEHGSRTMSLENFMRIADALTVPLSYLLYENLNEIPITERILNVLNSKSGKQQEYLVHMLEEMSFGLDRLL</sequence>
<proteinExistence type="predicted"/>
<evidence type="ECO:0000313" key="1">
    <source>
        <dbReference type="EMBL" id="TGY95318.1"/>
    </source>
</evidence>
<dbReference type="Proteomes" id="UP000304953">
    <property type="component" value="Unassembled WGS sequence"/>
</dbReference>
<name>A0AC61RUY7_9FIRM</name>
<protein>
    <submittedName>
        <fullName evidence="1">XRE family transcriptional regulator</fullName>
    </submittedName>
</protein>
<gene>
    <name evidence="1" type="ORF">E5329_15565</name>
</gene>
<organism evidence="1 2">
    <name type="scientific">Petralouisia muris</name>
    <dbReference type="NCBI Taxonomy" id="3032872"/>
    <lineage>
        <taxon>Bacteria</taxon>
        <taxon>Bacillati</taxon>
        <taxon>Bacillota</taxon>
        <taxon>Clostridia</taxon>
        <taxon>Lachnospirales</taxon>
        <taxon>Lachnospiraceae</taxon>
        <taxon>Petralouisia</taxon>
    </lineage>
</organism>
<dbReference type="EMBL" id="SRYA01000031">
    <property type="protein sequence ID" value="TGY95318.1"/>
    <property type="molecule type" value="Genomic_DNA"/>
</dbReference>
<accession>A0AC61RUY7</accession>
<comment type="caution">
    <text evidence="1">The sequence shown here is derived from an EMBL/GenBank/DDBJ whole genome shotgun (WGS) entry which is preliminary data.</text>
</comment>
<keyword evidence="2" id="KW-1185">Reference proteome</keyword>